<keyword evidence="1" id="KW-1133">Transmembrane helix</keyword>
<name>A0A081C2M7_VECG1</name>
<gene>
    <name evidence="2" type="ORF">U27_05807</name>
</gene>
<protein>
    <submittedName>
        <fullName evidence="2">Uncharacterized protein</fullName>
    </submittedName>
</protein>
<evidence type="ECO:0000313" key="3">
    <source>
        <dbReference type="Proteomes" id="UP000030661"/>
    </source>
</evidence>
<dbReference type="AlphaFoldDB" id="A0A081C2M7"/>
<evidence type="ECO:0000313" key="2">
    <source>
        <dbReference type="EMBL" id="GAK58832.1"/>
    </source>
</evidence>
<sequence>MPSYDHCLRPIFTERMVQLLQHGKSLNLIGAEATGVRRLLEDIDACKLPNTHTVIVNLKNYYASYNGLVNDLWGQFGHEGEKPATLEALLERYGDHRKQIFLLFHNFDALLDNSQCDPHYTIAFYDTLNNLRHHPTYSVLCVTKKPHDHSFVFIDGKPYRSSWLDLEHISLPELKHEEVIHEVKRRKLPLSRKHRNLVIQQVRQHQAPYHLLEFFTNKILDHEDKTLPFPDRVKRWEKEFHRSQHRMKSTFVITLIGQLEGWIRFLRLDTKRVNILWKAGLVVLVFLLSVIGVEKSGIGQRLIEFIQQLLR</sequence>
<proteinExistence type="predicted"/>
<keyword evidence="1" id="KW-0812">Transmembrane</keyword>
<dbReference type="eggNOG" id="ENOG5032X5E">
    <property type="taxonomic scope" value="Bacteria"/>
</dbReference>
<accession>A0A081C2M7</accession>
<feature type="transmembrane region" description="Helical" evidence="1">
    <location>
        <begin position="275"/>
        <end position="293"/>
    </location>
</feature>
<dbReference type="STRING" id="1499967.U27_05807"/>
<organism evidence="2 3">
    <name type="scientific">Vecturithrix granuli</name>
    <dbReference type="NCBI Taxonomy" id="1499967"/>
    <lineage>
        <taxon>Bacteria</taxon>
        <taxon>Candidatus Moduliflexota</taxon>
        <taxon>Candidatus Vecturitrichia</taxon>
        <taxon>Candidatus Vecturitrichales</taxon>
        <taxon>Candidatus Vecturitrichaceae</taxon>
        <taxon>Candidatus Vecturithrix</taxon>
    </lineage>
</organism>
<dbReference type="HOGENOM" id="CLU_084138_0_0_0"/>
<keyword evidence="3" id="KW-1185">Reference proteome</keyword>
<dbReference type="Proteomes" id="UP000030661">
    <property type="component" value="Unassembled WGS sequence"/>
</dbReference>
<evidence type="ECO:0000256" key="1">
    <source>
        <dbReference type="SAM" id="Phobius"/>
    </source>
</evidence>
<reference evidence="2 3" key="1">
    <citation type="journal article" date="2015" name="PeerJ">
        <title>First genomic representation of candidate bacterial phylum KSB3 points to enhanced environmental sensing as a trigger of wastewater bulking.</title>
        <authorList>
            <person name="Sekiguchi Y."/>
            <person name="Ohashi A."/>
            <person name="Parks D.H."/>
            <person name="Yamauchi T."/>
            <person name="Tyson G.W."/>
            <person name="Hugenholtz P."/>
        </authorList>
    </citation>
    <scope>NUCLEOTIDE SEQUENCE [LARGE SCALE GENOMIC DNA]</scope>
</reference>
<dbReference type="EMBL" id="DF820468">
    <property type="protein sequence ID" value="GAK58832.1"/>
    <property type="molecule type" value="Genomic_DNA"/>
</dbReference>
<keyword evidence="1" id="KW-0472">Membrane</keyword>